<keyword evidence="1" id="KW-0175">Coiled coil</keyword>
<feature type="transmembrane region" description="Helical" evidence="2">
    <location>
        <begin position="349"/>
        <end position="371"/>
    </location>
</feature>
<accession>A0A5C6ALV1</accession>
<keyword evidence="2" id="KW-1133">Transmembrane helix</keyword>
<dbReference type="RefSeq" id="WP_231934316.1">
    <property type="nucleotide sequence ID" value="NZ_SJPR01000001.1"/>
</dbReference>
<proteinExistence type="predicted"/>
<keyword evidence="2" id="KW-0812">Transmembrane</keyword>
<dbReference type="Proteomes" id="UP000317421">
    <property type="component" value="Unassembled WGS sequence"/>
</dbReference>
<organism evidence="3 4">
    <name type="scientific">Botrimarina colliarenosi</name>
    <dbReference type="NCBI Taxonomy" id="2528001"/>
    <lineage>
        <taxon>Bacteria</taxon>
        <taxon>Pseudomonadati</taxon>
        <taxon>Planctomycetota</taxon>
        <taxon>Planctomycetia</taxon>
        <taxon>Pirellulales</taxon>
        <taxon>Lacipirellulaceae</taxon>
        <taxon>Botrimarina</taxon>
    </lineage>
</organism>
<reference evidence="3 4" key="1">
    <citation type="submission" date="2019-02" db="EMBL/GenBank/DDBJ databases">
        <title>Deep-cultivation of Planctomycetes and their phenomic and genomic characterization uncovers novel biology.</title>
        <authorList>
            <person name="Wiegand S."/>
            <person name="Jogler M."/>
            <person name="Boedeker C."/>
            <person name="Pinto D."/>
            <person name="Vollmers J."/>
            <person name="Rivas-Marin E."/>
            <person name="Kohn T."/>
            <person name="Peeters S.H."/>
            <person name="Heuer A."/>
            <person name="Rast P."/>
            <person name="Oberbeckmann S."/>
            <person name="Bunk B."/>
            <person name="Jeske O."/>
            <person name="Meyerdierks A."/>
            <person name="Storesund J.E."/>
            <person name="Kallscheuer N."/>
            <person name="Luecker S."/>
            <person name="Lage O.M."/>
            <person name="Pohl T."/>
            <person name="Merkel B.J."/>
            <person name="Hornburger P."/>
            <person name="Mueller R.-W."/>
            <person name="Bruemmer F."/>
            <person name="Labrenz M."/>
            <person name="Spormann A.M."/>
            <person name="Op Den Camp H."/>
            <person name="Overmann J."/>
            <person name="Amann R."/>
            <person name="Jetten M.S.M."/>
            <person name="Mascher T."/>
            <person name="Medema M.H."/>
            <person name="Devos D.P."/>
            <person name="Kaster A.-K."/>
            <person name="Ovreas L."/>
            <person name="Rohde M."/>
            <person name="Galperin M.Y."/>
            <person name="Jogler C."/>
        </authorList>
    </citation>
    <scope>NUCLEOTIDE SEQUENCE [LARGE SCALE GENOMIC DNA]</scope>
    <source>
        <strain evidence="3 4">Pla108</strain>
    </source>
</reference>
<name>A0A5C6ALV1_9BACT</name>
<gene>
    <name evidence="3" type="ORF">Pla108_14090</name>
</gene>
<dbReference type="EMBL" id="SJPR01000001">
    <property type="protein sequence ID" value="TWU00458.1"/>
    <property type="molecule type" value="Genomic_DNA"/>
</dbReference>
<comment type="caution">
    <text evidence="3">The sequence shown here is derived from an EMBL/GenBank/DDBJ whole genome shotgun (WGS) entry which is preliminary data.</text>
</comment>
<evidence type="ECO:0000313" key="4">
    <source>
        <dbReference type="Proteomes" id="UP000317421"/>
    </source>
</evidence>
<feature type="coiled-coil region" evidence="1">
    <location>
        <begin position="475"/>
        <end position="514"/>
    </location>
</feature>
<evidence type="ECO:0000256" key="2">
    <source>
        <dbReference type="SAM" id="Phobius"/>
    </source>
</evidence>
<evidence type="ECO:0000256" key="1">
    <source>
        <dbReference type="SAM" id="Coils"/>
    </source>
</evidence>
<keyword evidence="4" id="KW-1185">Reference proteome</keyword>
<protein>
    <submittedName>
        <fullName evidence="3">Uncharacterized protein</fullName>
    </submittedName>
</protein>
<keyword evidence="2" id="KW-0472">Membrane</keyword>
<dbReference type="AlphaFoldDB" id="A0A5C6ALV1"/>
<evidence type="ECO:0000313" key="3">
    <source>
        <dbReference type="EMBL" id="TWU00458.1"/>
    </source>
</evidence>
<sequence>MQTYQYYVDDIQAAVNSPQTADRELLRDSAALYAEACAELNHRLRQIGQLLRQGLRSEAIQKAEEEPHVLDVYALLDFPELAEWLGLLRKWKMAPPPPLLGDIAAEIDEAYAAQQPIEALLKQHRLLALGRGPLSARIAVLRRLIALDDDAQAWENDLRQMESARLSEVEKQAREAAATDDLRTLDALAAELRSTAWLVQPSSVLTGTVDSLLRSVAIRAARRELEALEPALNEAHGAFEVERAAQLEAHWAKAAAIAAISPDDPLLDRVQPALDWVRGQRQQMAKQQDREMLIISIEQGLDDGAPLAEIGPLYNELLTYDIPVSETLARRFADRVASEELAASRKHRLVLMGVGGTVLVVGAVLAVLFNWQQHRSQVANAVSILRNLNQTGAIGEAQIHFEKLERESPDVASASEVRAEHAKTVGSIQAEEGRKEQFNATLAQLRAWTSPAPPDTTLIARAASLAKSPEEQQLLAKQKDRVEAWRRAVEEADTKSLQVKLQNLRAELGGAERAMLSDDLAEVARRLFSVQSKLDEAVSAHPRASGLSSLAKGLRERAGELLQQCDLDVRSREALADVTESIGDIDGYRKALQDYYLALGDAIDEEQAAAVLAESRLWEGLLAWNAALQSAPVEGGRLTPEASRELLKNGELLAANYSDIPLSDWFATRRPFYESVANRRLADGTWLLEDMERQYRADPLTAGLYMVQDGAKRYYCRKAPKGDGRIVRFKCLLDMQLTEQEKAISKDKVAYFGKAPQSEFAEKAHRALKSIDAYGWERFFVQAFNRLRSDSRIDPVVKVMMLQDLLKWGSSGSSVLEDLYRKTVAELGAARVGGAVWVNPEDPLLVQERAQAEVVLMGLALPDEQAVKDAFATVQELQKRPDYQLQWIGWAHQRRGKEWELRGKFGGVQTGELIVILKPDGESGARLEAVGDFQRGAPRLLSERLLADGRAIFLRR</sequence>